<sequence length="68" mass="7373">MHNHIKSDRCAWPSVSKQPGYGTAHLHNRERQKAAPVGSRNQNTPARGDALGKVVPPSDFESFGSFSG</sequence>
<gene>
    <name evidence="2" type="ORF">OCOJLMKI_0612</name>
</gene>
<evidence type="ECO:0000313" key="2">
    <source>
        <dbReference type="EMBL" id="GJD93418.1"/>
    </source>
</evidence>
<dbReference type="RefSeq" id="WP_238242623.1">
    <property type="nucleotide sequence ID" value="NZ_BPQP01000008.1"/>
</dbReference>
<name>A0ABQ4RTD3_9HYPH</name>
<reference evidence="2" key="1">
    <citation type="journal article" date="2021" name="Front. Microbiol.">
        <title>Comprehensive Comparative Genomics and Phenotyping of Methylobacterium Species.</title>
        <authorList>
            <person name="Alessa O."/>
            <person name="Ogura Y."/>
            <person name="Fujitani Y."/>
            <person name="Takami H."/>
            <person name="Hayashi T."/>
            <person name="Sahin N."/>
            <person name="Tani A."/>
        </authorList>
    </citation>
    <scope>NUCLEOTIDE SEQUENCE</scope>
    <source>
        <strain evidence="2">DSM 19015</strain>
    </source>
</reference>
<evidence type="ECO:0000256" key="1">
    <source>
        <dbReference type="SAM" id="MobiDB-lite"/>
    </source>
</evidence>
<protein>
    <submittedName>
        <fullName evidence="2">Uncharacterized protein</fullName>
    </submittedName>
</protein>
<organism evidence="2 3">
    <name type="scientific">Methylobacterium iners</name>
    <dbReference type="NCBI Taxonomy" id="418707"/>
    <lineage>
        <taxon>Bacteria</taxon>
        <taxon>Pseudomonadati</taxon>
        <taxon>Pseudomonadota</taxon>
        <taxon>Alphaproteobacteria</taxon>
        <taxon>Hyphomicrobiales</taxon>
        <taxon>Methylobacteriaceae</taxon>
        <taxon>Methylobacterium</taxon>
    </lineage>
</organism>
<proteinExistence type="predicted"/>
<dbReference type="EMBL" id="BPQP01000008">
    <property type="protein sequence ID" value="GJD93418.1"/>
    <property type="molecule type" value="Genomic_DNA"/>
</dbReference>
<accession>A0ABQ4RTD3</accession>
<comment type="caution">
    <text evidence="2">The sequence shown here is derived from an EMBL/GenBank/DDBJ whole genome shotgun (WGS) entry which is preliminary data.</text>
</comment>
<reference evidence="2" key="2">
    <citation type="submission" date="2021-08" db="EMBL/GenBank/DDBJ databases">
        <authorList>
            <person name="Tani A."/>
            <person name="Ola A."/>
            <person name="Ogura Y."/>
            <person name="Katsura K."/>
            <person name="Hayashi T."/>
        </authorList>
    </citation>
    <scope>NUCLEOTIDE SEQUENCE</scope>
    <source>
        <strain evidence="2">DSM 19015</strain>
    </source>
</reference>
<keyword evidence="3" id="KW-1185">Reference proteome</keyword>
<dbReference type="Proteomes" id="UP001055125">
    <property type="component" value="Unassembled WGS sequence"/>
</dbReference>
<feature type="region of interest" description="Disordered" evidence="1">
    <location>
        <begin position="1"/>
        <end position="68"/>
    </location>
</feature>
<evidence type="ECO:0000313" key="3">
    <source>
        <dbReference type="Proteomes" id="UP001055125"/>
    </source>
</evidence>